<name>A0A9J6C253_POLVA</name>
<proteinExistence type="predicted"/>
<dbReference type="EMBL" id="JADBJN010000002">
    <property type="protein sequence ID" value="KAG5676260.1"/>
    <property type="molecule type" value="Genomic_DNA"/>
</dbReference>
<organism evidence="1 2">
    <name type="scientific">Polypedilum vanderplanki</name>
    <name type="common">Sleeping chironomid midge</name>
    <dbReference type="NCBI Taxonomy" id="319348"/>
    <lineage>
        <taxon>Eukaryota</taxon>
        <taxon>Metazoa</taxon>
        <taxon>Ecdysozoa</taxon>
        <taxon>Arthropoda</taxon>
        <taxon>Hexapoda</taxon>
        <taxon>Insecta</taxon>
        <taxon>Pterygota</taxon>
        <taxon>Neoptera</taxon>
        <taxon>Endopterygota</taxon>
        <taxon>Diptera</taxon>
        <taxon>Nematocera</taxon>
        <taxon>Chironomoidea</taxon>
        <taxon>Chironomidae</taxon>
        <taxon>Chironominae</taxon>
        <taxon>Polypedilum</taxon>
        <taxon>Polypedilum</taxon>
    </lineage>
</organism>
<comment type="caution">
    <text evidence="1">The sequence shown here is derived from an EMBL/GenBank/DDBJ whole genome shotgun (WGS) entry which is preliminary data.</text>
</comment>
<accession>A0A9J6C253</accession>
<evidence type="ECO:0000313" key="1">
    <source>
        <dbReference type="EMBL" id="KAG5676260.1"/>
    </source>
</evidence>
<protein>
    <submittedName>
        <fullName evidence="1">Uncharacterized protein</fullName>
    </submittedName>
</protein>
<gene>
    <name evidence="1" type="ORF">PVAND_006108</name>
</gene>
<reference evidence="1" key="1">
    <citation type="submission" date="2021-03" db="EMBL/GenBank/DDBJ databases">
        <title>Chromosome level genome of the anhydrobiotic midge Polypedilum vanderplanki.</title>
        <authorList>
            <person name="Yoshida Y."/>
            <person name="Kikawada T."/>
            <person name="Gusev O."/>
        </authorList>
    </citation>
    <scope>NUCLEOTIDE SEQUENCE</scope>
    <source>
        <strain evidence="1">NIAS01</strain>
        <tissue evidence="1">Whole body or cell culture</tissue>
    </source>
</reference>
<dbReference type="Proteomes" id="UP001107558">
    <property type="component" value="Chromosome 2"/>
</dbReference>
<evidence type="ECO:0000313" key="2">
    <source>
        <dbReference type="Proteomes" id="UP001107558"/>
    </source>
</evidence>
<dbReference type="AlphaFoldDB" id="A0A9J6C253"/>
<keyword evidence="2" id="KW-1185">Reference proteome</keyword>
<sequence length="125" mass="15155">MRENTKMTEECQFQHDIIQQIEITMMIDITREIVIDEEVDREVEVEVRSQHHNNRRNNNYYNNSSSRQIITEKTKIIQILTFRSTKIGAARYKLYDKDLDVKLKVRPIVRIEREDRVDDLLKKYN</sequence>